<dbReference type="AlphaFoldDB" id="A0A0T9LGW7"/>
<evidence type="ECO:0000313" key="2">
    <source>
        <dbReference type="Proteomes" id="UP000045824"/>
    </source>
</evidence>
<protein>
    <recommendedName>
        <fullName evidence="3">DUF2163 domain-containing protein</fullName>
    </recommendedName>
</protein>
<proteinExistence type="predicted"/>
<organism evidence="1 2">
    <name type="scientific">Yersinia kristensenii</name>
    <dbReference type="NCBI Taxonomy" id="28152"/>
    <lineage>
        <taxon>Bacteria</taxon>
        <taxon>Pseudomonadati</taxon>
        <taxon>Pseudomonadota</taxon>
        <taxon>Gammaproteobacteria</taxon>
        <taxon>Enterobacterales</taxon>
        <taxon>Yersiniaceae</taxon>
        <taxon>Yersinia</taxon>
    </lineage>
</organism>
<accession>A0A0T9LGW7</accession>
<gene>
    <name evidence="1" type="ORF">ERS008491_02669</name>
</gene>
<dbReference type="RefSeq" id="WP_046694726.1">
    <property type="nucleotide sequence ID" value="NZ_CAWMAB010000010.1"/>
</dbReference>
<evidence type="ECO:0008006" key="3">
    <source>
        <dbReference type="Google" id="ProtNLM"/>
    </source>
</evidence>
<reference evidence="1 2" key="1">
    <citation type="submission" date="2015-03" db="EMBL/GenBank/DDBJ databases">
        <authorList>
            <person name="Murphy D."/>
        </authorList>
    </citation>
    <scope>NUCLEOTIDE SEQUENCE [LARGE SCALE GENOMIC DNA]</scope>
    <source>
        <strain evidence="1 2">FCF326</strain>
    </source>
</reference>
<dbReference type="EMBL" id="CPYI01000010">
    <property type="protein sequence ID" value="CNE94373.1"/>
    <property type="molecule type" value="Genomic_DNA"/>
</dbReference>
<sequence length="209" mass="23336">MNNSILTNPDLIKYWNIIRGDNKTVLTESDVYQLNVIVKCLDVIPNSQTAPIYITDSWADLTANGIDYKSAPDFLDDSFATTSEKNSISNNGTSFKISNVEQTYLSLLSQGLLNNANVNIYLTVLNPANGNVISHERIFSGYINNFESTFSNKTGSTKNETTLNLNSIWKKLDRSQPVLSSTSIHQSTHKGDKFFDLIGIINSTQQWKN</sequence>
<dbReference type="Proteomes" id="UP000045824">
    <property type="component" value="Unassembled WGS sequence"/>
</dbReference>
<evidence type="ECO:0000313" key="1">
    <source>
        <dbReference type="EMBL" id="CNE94373.1"/>
    </source>
</evidence>
<name>A0A0T9LGW7_YERKR</name>